<sequence length="383" mass="40061">MVDTTPGRLTEAARQLADTAVGLAPAMTERRRIDADLVKAMREAGFMRHFVPARYGGAAGTFTDLLAAVATLGEACPATAWCASLFASTPRFVPCFPEAGQREFWAEGPDTAFVCSVLPFGEATPASGDSGLRVSGRWPYMSAVEYADWVIVCARLPGADGPRLKLVAVPVSAVSVEDTWDTVGMRATGSNTVVLDDVLVPAARVVDRDAVFGGRPVDAPETPIAPLAAVNGLTFVVPALGAAQGALAELARYLGGKLRNVSPTPGVPGPGGTLASQEMTLARSAAEIDSARLLLTRIAELGDAQGPFTPPVVARNVRDSAFAVELLVTAVNRIFRGAGTGGQVAHGPLERFWHDVNAVATHQALQFEPAAHHYARALLTTDA</sequence>
<keyword evidence="1" id="KW-0560">Oxidoreductase</keyword>
<dbReference type="GO" id="GO:0004497">
    <property type="term" value="F:monooxygenase activity"/>
    <property type="evidence" value="ECO:0007669"/>
    <property type="project" value="UniProtKB-KW"/>
</dbReference>
<dbReference type="InterPro" id="IPR013786">
    <property type="entry name" value="AcylCoA_DH/ox_N"/>
</dbReference>
<dbReference type="InterPro" id="IPR036250">
    <property type="entry name" value="AcylCo_DH-like_C"/>
</dbReference>
<dbReference type="GO" id="GO:0050660">
    <property type="term" value="F:flavin adenine dinucleotide binding"/>
    <property type="evidence" value="ECO:0007669"/>
    <property type="project" value="InterPro"/>
</dbReference>
<dbReference type="PANTHER" id="PTHR43884:SF12">
    <property type="entry name" value="ISOVALERYL-COA DEHYDROGENASE, MITOCHONDRIAL-RELATED"/>
    <property type="match status" value="1"/>
</dbReference>
<dbReference type="Pfam" id="PF02771">
    <property type="entry name" value="Acyl-CoA_dh_N"/>
    <property type="match status" value="1"/>
</dbReference>
<evidence type="ECO:0000259" key="2">
    <source>
        <dbReference type="Pfam" id="PF02771"/>
    </source>
</evidence>
<dbReference type="InterPro" id="IPR009100">
    <property type="entry name" value="AcylCoA_DH/oxidase_NM_dom_sf"/>
</dbReference>
<evidence type="ECO:0000259" key="3">
    <source>
        <dbReference type="Pfam" id="PF08028"/>
    </source>
</evidence>
<dbReference type="GO" id="GO:0003995">
    <property type="term" value="F:acyl-CoA dehydrogenase activity"/>
    <property type="evidence" value="ECO:0007669"/>
    <property type="project" value="TreeGrafter"/>
</dbReference>
<dbReference type="InterPro" id="IPR037069">
    <property type="entry name" value="AcylCoA_DH/ox_N_sf"/>
</dbReference>
<feature type="domain" description="Acyl-CoA dehydrogenase C-terminal" evidence="3">
    <location>
        <begin position="233"/>
        <end position="366"/>
    </location>
</feature>
<dbReference type="SUPFAM" id="SSF56645">
    <property type="entry name" value="Acyl-CoA dehydrogenase NM domain-like"/>
    <property type="match status" value="1"/>
</dbReference>
<dbReference type="Pfam" id="PF08028">
    <property type="entry name" value="Acyl-CoA_dh_2"/>
    <property type="match status" value="1"/>
</dbReference>
<gene>
    <name evidence="4" type="primary">ifnR</name>
</gene>
<dbReference type="Gene3D" id="2.40.110.10">
    <property type="entry name" value="Butyryl-CoA Dehydrogenase, subunit A, domain 2"/>
    <property type="match status" value="1"/>
</dbReference>
<protein>
    <submittedName>
        <fullName evidence="4">FMNH2 dependent monooxygenase</fullName>
    </submittedName>
</protein>
<name>A0A169SUK8_9ACTN</name>
<reference evidence="4" key="1">
    <citation type="journal article" date="2016" name="ChemBioChem">
        <title>Involvement of the Baeyer-Villiger Monooxygenase IfnQ in the Biosynthesis of Isofuranonaphthoquinone Scaffold of JBIR-76 and -77.</title>
        <authorList>
            <person name="Katsuyama Y."/>
            <person name="Sone K."/>
            <person name="Satou R."/>
            <person name="Izumikawa M."/>
            <person name="Takagi M."/>
            <person name="Fujie M."/>
            <person name="Satoh N."/>
            <person name="Shin-ya K."/>
            <person name="Ohnishi Y."/>
        </authorList>
    </citation>
    <scope>NUCLEOTIDE SEQUENCE</scope>
    <source>
        <strain evidence="4">RI-77</strain>
    </source>
</reference>
<dbReference type="PANTHER" id="PTHR43884">
    <property type="entry name" value="ACYL-COA DEHYDROGENASE"/>
    <property type="match status" value="1"/>
</dbReference>
<proteinExistence type="predicted"/>
<dbReference type="PIRSF" id="PIRSF016578">
    <property type="entry name" value="HsaA"/>
    <property type="match status" value="1"/>
</dbReference>
<evidence type="ECO:0000256" key="1">
    <source>
        <dbReference type="ARBA" id="ARBA00023002"/>
    </source>
</evidence>
<dbReference type="SUPFAM" id="SSF47203">
    <property type="entry name" value="Acyl-CoA dehydrogenase C-terminal domain-like"/>
    <property type="match status" value="1"/>
</dbReference>
<evidence type="ECO:0000313" key="4">
    <source>
        <dbReference type="EMBL" id="BAU98045.1"/>
    </source>
</evidence>
<feature type="domain" description="Acyl-CoA dehydrogenase/oxidase N-terminal" evidence="2">
    <location>
        <begin position="9"/>
        <end position="84"/>
    </location>
</feature>
<dbReference type="InterPro" id="IPR013107">
    <property type="entry name" value="Acyl-CoA_DH_C"/>
</dbReference>
<dbReference type="Gene3D" id="1.20.140.10">
    <property type="entry name" value="Butyryl-CoA Dehydrogenase, subunit A, domain 3"/>
    <property type="match status" value="1"/>
</dbReference>
<dbReference type="EMBL" id="LC125462">
    <property type="protein sequence ID" value="BAU98045.1"/>
    <property type="molecule type" value="Genomic_DNA"/>
</dbReference>
<keyword evidence="4" id="KW-0503">Monooxygenase</keyword>
<accession>A0A169SUK8</accession>
<organism evidence="4">
    <name type="scientific">Streptomyces sp. RI-77</name>
    <dbReference type="NCBI Taxonomy" id="1799151"/>
    <lineage>
        <taxon>Bacteria</taxon>
        <taxon>Bacillati</taxon>
        <taxon>Actinomycetota</taxon>
        <taxon>Actinomycetes</taxon>
        <taxon>Kitasatosporales</taxon>
        <taxon>Streptomycetaceae</taxon>
        <taxon>Streptomyces</taxon>
    </lineage>
</organism>
<dbReference type="InterPro" id="IPR046373">
    <property type="entry name" value="Acyl-CoA_Oxase/DH_mid-dom_sf"/>
</dbReference>
<dbReference type="AlphaFoldDB" id="A0A169SUK8"/>
<dbReference type="Gene3D" id="1.10.540.10">
    <property type="entry name" value="Acyl-CoA dehydrogenase/oxidase, N-terminal domain"/>
    <property type="match status" value="1"/>
</dbReference>